<keyword evidence="3 6" id="KW-0238">DNA-binding</keyword>
<accession>A0A1G7K5A2</accession>
<dbReference type="PRINTS" id="PR00039">
    <property type="entry name" value="HTHLYSR"/>
</dbReference>
<evidence type="ECO:0000259" key="5">
    <source>
        <dbReference type="PROSITE" id="PS50931"/>
    </source>
</evidence>
<evidence type="ECO:0000313" key="7">
    <source>
        <dbReference type="Proteomes" id="UP000182114"/>
    </source>
</evidence>
<dbReference type="AlphaFoldDB" id="A0A1G7K5A2"/>
<sequence length="295" mass="33736">MISKTNQLEFRLLRYFLVLAENLHYTQSAELLFISQSALSQQIKQLEAILGRQLFKRTNRKVELTTAGTLFVTQAKQILKQVDDALAHWHSQLAGEEGQLTIGFVGSAMYRYLPPIIKKYSALHPKINLKLEELINKEQLRALENDTLDVGFMRSNSVTSNMQLKLVYRENFSLVLPEDHAIDASNFENIGALSEESFILFPNENSPLYYQQILNLCAEYGFSPKISHKSIHGPTIFKLVENKMGIAIVPNSLRDDFNYKIKFIELTNVSHTTSLFAVWKKANENAALHQFLEQL</sequence>
<protein>
    <submittedName>
        <fullName evidence="6">DNA-binding transcriptional regulator, LysR family</fullName>
    </submittedName>
</protein>
<feature type="domain" description="HTH lysR-type" evidence="5">
    <location>
        <begin position="8"/>
        <end position="65"/>
    </location>
</feature>
<dbReference type="InterPro" id="IPR000847">
    <property type="entry name" value="LysR_HTH_N"/>
</dbReference>
<dbReference type="Gene3D" id="3.40.190.10">
    <property type="entry name" value="Periplasmic binding protein-like II"/>
    <property type="match status" value="2"/>
</dbReference>
<dbReference type="Pfam" id="PF00126">
    <property type="entry name" value="HTH_1"/>
    <property type="match status" value="1"/>
</dbReference>
<dbReference type="GO" id="GO:0003677">
    <property type="term" value="F:DNA binding"/>
    <property type="evidence" value="ECO:0007669"/>
    <property type="project" value="UniProtKB-KW"/>
</dbReference>
<comment type="similarity">
    <text evidence="1">Belongs to the LysR transcriptional regulatory family.</text>
</comment>
<gene>
    <name evidence="6" type="ORF">SAMN04487992_11192</name>
</gene>
<dbReference type="FunFam" id="1.10.10.10:FF:000001">
    <property type="entry name" value="LysR family transcriptional regulator"/>
    <property type="match status" value="1"/>
</dbReference>
<keyword evidence="2" id="KW-0805">Transcription regulation</keyword>
<keyword evidence="4" id="KW-0804">Transcription</keyword>
<evidence type="ECO:0000256" key="4">
    <source>
        <dbReference type="ARBA" id="ARBA00023163"/>
    </source>
</evidence>
<dbReference type="InterPro" id="IPR005119">
    <property type="entry name" value="LysR_subst-bd"/>
</dbReference>
<keyword evidence="7" id="KW-1185">Reference proteome</keyword>
<dbReference type="eggNOG" id="COG0583">
    <property type="taxonomic scope" value="Bacteria"/>
</dbReference>
<dbReference type="InterPro" id="IPR036390">
    <property type="entry name" value="WH_DNA-bd_sf"/>
</dbReference>
<dbReference type="PROSITE" id="PS50931">
    <property type="entry name" value="HTH_LYSR"/>
    <property type="match status" value="1"/>
</dbReference>
<dbReference type="GO" id="GO:0032993">
    <property type="term" value="C:protein-DNA complex"/>
    <property type="evidence" value="ECO:0007669"/>
    <property type="project" value="TreeGrafter"/>
</dbReference>
<dbReference type="Pfam" id="PF03466">
    <property type="entry name" value="LysR_substrate"/>
    <property type="match status" value="1"/>
</dbReference>
<reference evidence="7" key="1">
    <citation type="submission" date="2016-10" db="EMBL/GenBank/DDBJ databases">
        <authorList>
            <person name="Varghese N."/>
            <person name="Submissions S."/>
        </authorList>
    </citation>
    <scope>NUCLEOTIDE SEQUENCE [LARGE SCALE GENOMIC DNA]</scope>
    <source>
        <strain evidence="7">DSM 24729</strain>
    </source>
</reference>
<name>A0A1G7K5A2_9FLAO</name>
<dbReference type="Gene3D" id="1.10.10.10">
    <property type="entry name" value="Winged helix-like DNA-binding domain superfamily/Winged helix DNA-binding domain"/>
    <property type="match status" value="1"/>
</dbReference>
<dbReference type="InterPro" id="IPR036388">
    <property type="entry name" value="WH-like_DNA-bd_sf"/>
</dbReference>
<dbReference type="Proteomes" id="UP000182114">
    <property type="component" value="Unassembled WGS sequence"/>
</dbReference>
<proteinExistence type="inferred from homology"/>
<dbReference type="PANTHER" id="PTHR30346:SF0">
    <property type="entry name" value="HCA OPERON TRANSCRIPTIONAL ACTIVATOR HCAR"/>
    <property type="match status" value="1"/>
</dbReference>
<organism evidence="6 7">
    <name type="scientific">Cellulophaga baltica</name>
    <dbReference type="NCBI Taxonomy" id="76594"/>
    <lineage>
        <taxon>Bacteria</taxon>
        <taxon>Pseudomonadati</taxon>
        <taxon>Bacteroidota</taxon>
        <taxon>Flavobacteriia</taxon>
        <taxon>Flavobacteriales</taxon>
        <taxon>Flavobacteriaceae</taxon>
        <taxon>Cellulophaga</taxon>
    </lineage>
</organism>
<dbReference type="PANTHER" id="PTHR30346">
    <property type="entry name" value="TRANSCRIPTIONAL DUAL REGULATOR HCAR-RELATED"/>
    <property type="match status" value="1"/>
</dbReference>
<evidence type="ECO:0000256" key="2">
    <source>
        <dbReference type="ARBA" id="ARBA00023015"/>
    </source>
</evidence>
<dbReference type="SUPFAM" id="SSF53850">
    <property type="entry name" value="Periplasmic binding protein-like II"/>
    <property type="match status" value="1"/>
</dbReference>
<dbReference type="EMBL" id="FNBD01000011">
    <property type="protein sequence ID" value="SDF32260.1"/>
    <property type="molecule type" value="Genomic_DNA"/>
</dbReference>
<dbReference type="RefSeq" id="WP_074539122.1">
    <property type="nucleotide sequence ID" value="NZ_CANLMK010000007.1"/>
</dbReference>
<evidence type="ECO:0000256" key="3">
    <source>
        <dbReference type="ARBA" id="ARBA00023125"/>
    </source>
</evidence>
<evidence type="ECO:0000256" key="1">
    <source>
        <dbReference type="ARBA" id="ARBA00009437"/>
    </source>
</evidence>
<dbReference type="GO" id="GO:0003700">
    <property type="term" value="F:DNA-binding transcription factor activity"/>
    <property type="evidence" value="ECO:0007669"/>
    <property type="project" value="InterPro"/>
</dbReference>
<dbReference type="SUPFAM" id="SSF46785">
    <property type="entry name" value="Winged helix' DNA-binding domain"/>
    <property type="match status" value="1"/>
</dbReference>
<evidence type="ECO:0000313" key="6">
    <source>
        <dbReference type="EMBL" id="SDF32260.1"/>
    </source>
</evidence>